<comment type="subunit">
    <text evidence="2">Homotetramer.</text>
</comment>
<dbReference type="EMBL" id="LJIJ01000929">
    <property type="protein sequence ID" value="ODM93711.1"/>
    <property type="molecule type" value="Genomic_DNA"/>
</dbReference>
<dbReference type="OrthoDB" id="1393670at2759"/>
<dbReference type="GO" id="GO:0005997">
    <property type="term" value="P:xylulose metabolic process"/>
    <property type="evidence" value="ECO:0007669"/>
    <property type="project" value="TreeGrafter"/>
</dbReference>
<dbReference type="InterPro" id="IPR002347">
    <property type="entry name" value="SDR_fam"/>
</dbReference>
<dbReference type="Gene3D" id="3.40.50.720">
    <property type="entry name" value="NAD(P)-binding Rossmann-like Domain"/>
    <property type="match status" value="1"/>
</dbReference>
<evidence type="ECO:0000256" key="2">
    <source>
        <dbReference type="ARBA" id="ARBA00011881"/>
    </source>
</evidence>
<dbReference type="STRING" id="48709.A0A1D2MLD0"/>
<dbReference type="InterPro" id="IPR020904">
    <property type="entry name" value="Sc_DH/Rdtase_CS"/>
</dbReference>
<keyword evidence="6" id="KW-1185">Reference proteome</keyword>
<evidence type="ECO:0000313" key="5">
    <source>
        <dbReference type="EMBL" id="ODM93711.1"/>
    </source>
</evidence>
<dbReference type="AlphaFoldDB" id="A0A1D2MLD0"/>
<dbReference type="FunFam" id="3.40.50.720:FF:000084">
    <property type="entry name" value="Short-chain dehydrogenase reductase"/>
    <property type="match status" value="1"/>
</dbReference>
<dbReference type="PANTHER" id="PTHR44252:SF3">
    <property type="entry name" value="D-ERYTHRULOSE REDUCTASE-RELATED"/>
    <property type="match status" value="1"/>
</dbReference>
<organism evidence="5 6">
    <name type="scientific">Orchesella cincta</name>
    <name type="common">Springtail</name>
    <name type="synonym">Podura cincta</name>
    <dbReference type="NCBI Taxonomy" id="48709"/>
    <lineage>
        <taxon>Eukaryota</taxon>
        <taxon>Metazoa</taxon>
        <taxon>Ecdysozoa</taxon>
        <taxon>Arthropoda</taxon>
        <taxon>Hexapoda</taxon>
        <taxon>Collembola</taxon>
        <taxon>Entomobryomorpha</taxon>
        <taxon>Entomobryoidea</taxon>
        <taxon>Orchesellidae</taxon>
        <taxon>Orchesellinae</taxon>
        <taxon>Orchesella</taxon>
    </lineage>
</organism>
<comment type="similarity">
    <text evidence="1">Belongs to the short-chain dehydrogenases/reductases (SDR) family.</text>
</comment>
<dbReference type="PRINTS" id="PR00080">
    <property type="entry name" value="SDRFAMILY"/>
</dbReference>
<accession>A0A1D2MLD0</accession>
<sequence length="251" mass="26967">MSIRKGLKCLVTGAGRGIGRALVAELHARGAVVYALSKNPDNLKKLKIEFPKVVPICADLGSVEDTRRALEPIEAVDCLINNAGIFEPGDFLEATSESFDKQFNINLRSALTVSQITAKKMIARGNGGSIVNISSISGQRPEHGIAIYCCTKAAIDMLTKCMALELGPHKIRVNAVAPANVDTDLNQPGSYGEEEKEKVEQNQKLLLQRTPTGTLWMPMSDIVNTTLFLASDLTSQITGQVLAVDGGYLAN</sequence>
<dbReference type="InterPro" id="IPR036291">
    <property type="entry name" value="NAD(P)-bd_dom_sf"/>
</dbReference>
<proteinExistence type="inferred from homology"/>
<dbReference type="GO" id="GO:0004090">
    <property type="term" value="F:carbonyl reductase (NADPH) activity"/>
    <property type="evidence" value="ECO:0007669"/>
    <property type="project" value="TreeGrafter"/>
</dbReference>
<evidence type="ECO:0000256" key="4">
    <source>
        <dbReference type="ARBA" id="ARBA00023002"/>
    </source>
</evidence>
<dbReference type="PANTHER" id="PTHR44252">
    <property type="entry name" value="D-ERYTHRULOSE REDUCTASE"/>
    <property type="match status" value="1"/>
</dbReference>
<dbReference type="PROSITE" id="PS00061">
    <property type="entry name" value="ADH_SHORT"/>
    <property type="match status" value="1"/>
</dbReference>
<keyword evidence="3" id="KW-0521">NADP</keyword>
<reference evidence="5 6" key="1">
    <citation type="journal article" date="2016" name="Genome Biol. Evol.">
        <title>Gene Family Evolution Reflects Adaptation to Soil Environmental Stressors in the Genome of the Collembolan Orchesella cincta.</title>
        <authorList>
            <person name="Faddeeva-Vakhrusheva A."/>
            <person name="Derks M.F."/>
            <person name="Anvar S.Y."/>
            <person name="Agamennone V."/>
            <person name="Suring W."/>
            <person name="Smit S."/>
            <person name="van Straalen N.M."/>
            <person name="Roelofs D."/>
        </authorList>
    </citation>
    <scope>NUCLEOTIDE SEQUENCE [LARGE SCALE GENOMIC DNA]</scope>
    <source>
        <tissue evidence="5">Mixed pool</tissue>
    </source>
</reference>
<name>A0A1D2MLD0_ORCCI</name>
<keyword evidence="4" id="KW-0560">Oxidoreductase</keyword>
<comment type="caution">
    <text evidence="5">The sequence shown here is derived from an EMBL/GenBank/DDBJ whole genome shotgun (WGS) entry which is preliminary data.</text>
</comment>
<dbReference type="InterPro" id="IPR051737">
    <property type="entry name" value="L-xylulose/Carbonyl_redctase"/>
</dbReference>
<gene>
    <name evidence="5" type="ORF">Ocin01_12967</name>
</gene>
<dbReference type="Pfam" id="PF13561">
    <property type="entry name" value="adh_short_C2"/>
    <property type="match status" value="1"/>
</dbReference>
<dbReference type="OMA" id="AVATPMW"/>
<protein>
    <submittedName>
        <fullName evidence="5">L-xylulose reductase</fullName>
    </submittedName>
</protein>
<dbReference type="Proteomes" id="UP000094527">
    <property type="component" value="Unassembled WGS sequence"/>
</dbReference>
<evidence type="ECO:0000256" key="3">
    <source>
        <dbReference type="ARBA" id="ARBA00022857"/>
    </source>
</evidence>
<evidence type="ECO:0000256" key="1">
    <source>
        <dbReference type="ARBA" id="ARBA00006484"/>
    </source>
</evidence>
<dbReference type="GO" id="GO:0006006">
    <property type="term" value="P:glucose metabolic process"/>
    <property type="evidence" value="ECO:0007669"/>
    <property type="project" value="TreeGrafter"/>
</dbReference>
<dbReference type="PRINTS" id="PR00081">
    <property type="entry name" value="GDHRDH"/>
</dbReference>
<dbReference type="GO" id="GO:0050038">
    <property type="term" value="F:L-xylulose reductase (NADPH) activity"/>
    <property type="evidence" value="ECO:0007669"/>
    <property type="project" value="TreeGrafter"/>
</dbReference>
<evidence type="ECO:0000313" key="6">
    <source>
        <dbReference type="Proteomes" id="UP000094527"/>
    </source>
</evidence>
<dbReference type="SUPFAM" id="SSF51735">
    <property type="entry name" value="NAD(P)-binding Rossmann-fold domains"/>
    <property type="match status" value="1"/>
</dbReference>